<keyword evidence="3" id="KW-0444">Lipid biosynthesis</keyword>
<dbReference type="Pfam" id="PF00550">
    <property type="entry name" value="PP-binding"/>
    <property type="match status" value="1"/>
</dbReference>
<dbReference type="GO" id="GO:0009245">
    <property type="term" value="P:lipid A biosynthetic process"/>
    <property type="evidence" value="ECO:0007669"/>
    <property type="project" value="TreeGrafter"/>
</dbReference>
<dbReference type="InterPro" id="IPR003231">
    <property type="entry name" value="ACP"/>
</dbReference>
<comment type="caution">
    <text evidence="7">The sequence shown here is derived from an EMBL/GenBank/DDBJ whole genome shotgun (WGS) entry which is preliminary data.</text>
</comment>
<evidence type="ECO:0000313" key="8">
    <source>
        <dbReference type="Proteomes" id="UP000315751"/>
    </source>
</evidence>
<keyword evidence="3" id="KW-0276">Fatty acid metabolism</keyword>
<evidence type="ECO:0000256" key="1">
    <source>
        <dbReference type="ARBA" id="ARBA00022450"/>
    </source>
</evidence>
<evidence type="ECO:0000256" key="5">
    <source>
        <dbReference type="RuleBase" id="RU003545"/>
    </source>
</evidence>
<name>A0A560GZ47_9PROT</name>
<comment type="PTM">
    <text evidence="5">4'-phosphopantetheine is transferred from CoA to a specific serine of apo-ACP by acpS.</text>
</comment>
<keyword evidence="3" id="KW-0443">Lipid metabolism</keyword>
<reference evidence="7 8" key="1">
    <citation type="submission" date="2019-06" db="EMBL/GenBank/DDBJ databases">
        <title>Genomic Encyclopedia of Type Strains, Phase IV (KMG-V): Genome sequencing to study the core and pangenomes of soil and plant-associated prokaryotes.</title>
        <authorList>
            <person name="Whitman W."/>
        </authorList>
    </citation>
    <scope>NUCLEOTIDE SEQUENCE [LARGE SCALE GENOMIC DNA]</scope>
    <source>
        <strain evidence="7 8">BR 11622</strain>
    </source>
</reference>
<proteinExistence type="inferred from homology"/>
<dbReference type="RefSeq" id="WP_145734518.1">
    <property type="nucleotide sequence ID" value="NZ_VITR01000011.1"/>
</dbReference>
<dbReference type="HAMAP" id="MF_01217">
    <property type="entry name" value="Acyl_carrier"/>
    <property type="match status" value="1"/>
</dbReference>
<sequence>MDDIPARIRRIVVRQLGVPEDALSNDMSFVDDLGADSLDAMEMVLAFEGEFGCPISDEAIRKMITVRDAASYIAANQ</sequence>
<keyword evidence="8" id="KW-1185">Reference proteome</keyword>
<dbReference type="InterPro" id="IPR036736">
    <property type="entry name" value="ACP-like_sf"/>
</dbReference>
<dbReference type="GO" id="GO:0000036">
    <property type="term" value="F:acyl carrier activity"/>
    <property type="evidence" value="ECO:0007669"/>
    <property type="project" value="UniProtKB-UniRule"/>
</dbReference>
<keyword evidence="3" id="KW-0963">Cytoplasm</keyword>
<dbReference type="OrthoDB" id="9804551at2"/>
<dbReference type="PANTHER" id="PTHR20863:SF76">
    <property type="entry name" value="CARRIER DOMAIN-CONTAINING PROTEIN"/>
    <property type="match status" value="1"/>
</dbReference>
<organism evidence="7 8">
    <name type="scientific">Nitrospirillum amazonense</name>
    <dbReference type="NCBI Taxonomy" id="28077"/>
    <lineage>
        <taxon>Bacteria</taxon>
        <taxon>Pseudomonadati</taxon>
        <taxon>Pseudomonadota</taxon>
        <taxon>Alphaproteobacteria</taxon>
        <taxon>Rhodospirillales</taxon>
        <taxon>Azospirillaceae</taxon>
        <taxon>Nitrospirillum</taxon>
    </lineage>
</organism>
<dbReference type="GO" id="GO:0016020">
    <property type="term" value="C:membrane"/>
    <property type="evidence" value="ECO:0007669"/>
    <property type="project" value="GOC"/>
</dbReference>
<dbReference type="SUPFAM" id="SSF47336">
    <property type="entry name" value="ACP-like"/>
    <property type="match status" value="1"/>
</dbReference>
<dbReference type="Proteomes" id="UP000315751">
    <property type="component" value="Unassembled WGS sequence"/>
</dbReference>
<comment type="pathway">
    <text evidence="3 5">Lipid metabolism; fatty acid biosynthesis.</text>
</comment>
<accession>A0A560GZ47</accession>
<dbReference type="PANTHER" id="PTHR20863">
    <property type="entry name" value="ACYL CARRIER PROTEIN"/>
    <property type="match status" value="1"/>
</dbReference>
<keyword evidence="3" id="KW-0275">Fatty acid biosynthesis</keyword>
<feature type="modified residue" description="O-(pantetheine 4'-phosphoryl)serine" evidence="3">
    <location>
        <position position="37"/>
    </location>
</feature>
<evidence type="ECO:0000313" key="7">
    <source>
        <dbReference type="EMBL" id="TWB39131.1"/>
    </source>
</evidence>
<evidence type="ECO:0000256" key="2">
    <source>
        <dbReference type="ARBA" id="ARBA00022553"/>
    </source>
</evidence>
<feature type="domain" description="Carrier" evidence="6">
    <location>
        <begin position="2"/>
        <end position="77"/>
    </location>
</feature>
<dbReference type="GO" id="GO:0005829">
    <property type="term" value="C:cytosol"/>
    <property type="evidence" value="ECO:0007669"/>
    <property type="project" value="TreeGrafter"/>
</dbReference>
<dbReference type="NCBIfam" id="TIGR00517">
    <property type="entry name" value="acyl_carrier"/>
    <property type="match status" value="1"/>
</dbReference>
<comment type="function">
    <text evidence="3 5">Carrier of the growing fatty acid chain in fatty acid biosynthesis.</text>
</comment>
<keyword evidence="2 3" id="KW-0597">Phosphoprotein</keyword>
<evidence type="ECO:0000259" key="6">
    <source>
        <dbReference type="PROSITE" id="PS50075"/>
    </source>
</evidence>
<dbReference type="NCBIfam" id="NF002148">
    <property type="entry name" value="PRK00982.1-2"/>
    <property type="match status" value="1"/>
</dbReference>
<comment type="PTM">
    <text evidence="3">4'-phosphopantetheine is transferred from CoA to a specific serine of apo-ACP by AcpS. This modification is essential for activity because fatty acids are bound in thioester linkage to the sulfhydryl of the prosthetic group.</text>
</comment>
<protein>
    <recommendedName>
        <fullName evidence="3 4">Acyl carrier protein</fullName>
        <shortName evidence="3">ACP</shortName>
    </recommendedName>
</protein>
<dbReference type="UniPathway" id="UPA00094"/>
<dbReference type="AlphaFoldDB" id="A0A560GZ47"/>
<dbReference type="GO" id="GO:0000035">
    <property type="term" value="F:acyl binding"/>
    <property type="evidence" value="ECO:0007669"/>
    <property type="project" value="TreeGrafter"/>
</dbReference>
<dbReference type="EMBL" id="VITR01000011">
    <property type="protein sequence ID" value="TWB39131.1"/>
    <property type="molecule type" value="Genomic_DNA"/>
</dbReference>
<keyword evidence="1 3" id="KW-0596">Phosphopantetheine</keyword>
<dbReference type="PROSITE" id="PS50075">
    <property type="entry name" value="CARRIER"/>
    <property type="match status" value="1"/>
</dbReference>
<dbReference type="Gene3D" id="1.10.1200.10">
    <property type="entry name" value="ACP-like"/>
    <property type="match status" value="1"/>
</dbReference>
<evidence type="ECO:0000256" key="3">
    <source>
        <dbReference type="HAMAP-Rule" id="MF_01217"/>
    </source>
</evidence>
<comment type="similarity">
    <text evidence="3">Belongs to the acyl carrier protein (ACP) family.</text>
</comment>
<dbReference type="InterPro" id="IPR009081">
    <property type="entry name" value="PP-bd_ACP"/>
</dbReference>
<comment type="subcellular location">
    <subcellularLocation>
        <location evidence="3">Cytoplasm</location>
    </subcellularLocation>
</comment>
<evidence type="ECO:0000256" key="4">
    <source>
        <dbReference type="NCBIfam" id="TIGR00517"/>
    </source>
</evidence>
<gene>
    <name evidence="3" type="primary">acpP</name>
    <name evidence="7" type="ORF">FBZ90_111128</name>
</gene>